<feature type="transmembrane region" description="Helical" evidence="5">
    <location>
        <begin position="52"/>
        <end position="72"/>
    </location>
</feature>
<comment type="subcellular location">
    <subcellularLocation>
        <location evidence="1">Membrane</location>
        <topology evidence="1">Multi-pass membrane protein</topology>
    </subcellularLocation>
</comment>
<proteinExistence type="predicted"/>
<dbReference type="GO" id="GO:0016020">
    <property type="term" value="C:membrane"/>
    <property type="evidence" value="ECO:0007669"/>
    <property type="project" value="UniProtKB-SubCell"/>
</dbReference>
<evidence type="ECO:0000256" key="4">
    <source>
        <dbReference type="ARBA" id="ARBA00023136"/>
    </source>
</evidence>
<dbReference type="PANTHER" id="PTHR43427:SF12">
    <property type="entry name" value="CHLORIDE TRANSPORTER"/>
    <property type="match status" value="1"/>
</dbReference>
<dbReference type="Pfam" id="PF00654">
    <property type="entry name" value="Voltage_CLC"/>
    <property type="match status" value="1"/>
</dbReference>
<evidence type="ECO:0000256" key="3">
    <source>
        <dbReference type="ARBA" id="ARBA00022989"/>
    </source>
</evidence>
<keyword evidence="7" id="KW-1185">Reference proteome</keyword>
<dbReference type="InterPro" id="IPR014743">
    <property type="entry name" value="Cl-channel_core"/>
</dbReference>
<evidence type="ECO:0000313" key="6">
    <source>
        <dbReference type="EMBL" id="QAT16564.1"/>
    </source>
</evidence>
<gene>
    <name evidence="6" type="ORF">BU251_01880</name>
</gene>
<dbReference type="OrthoDB" id="9767361at2"/>
<feature type="transmembrane region" description="Helical" evidence="5">
    <location>
        <begin position="183"/>
        <end position="207"/>
    </location>
</feature>
<feature type="transmembrane region" description="Helical" evidence="5">
    <location>
        <begin position="12"/>
        <end position="40"/>
    </location>
</feature>
<evidence type="ECO:0000256" key="2">
    <source>
        <dbReference type="ARBA" id="ARBA00022692"/>
    </source>
</evidence>
<evidence type="ECO:0000256" key="1">
    <source>
        <dbReference type="ARBA" id="ARBA00004141"/>
    </source>
</evidence>
<protein>
    <submittedName>
        <fullName evidence="6">Voltage-gated chloride channel</fullName>
    </submittedName>
</protein>
<keyword evidence="4 5" id="KW-0472">Membrane</keyword>
<dbReference type="Gene3D" id="1.10.3080.10">
    <property type="entry name" value="Clc chloride channel"/>
    <property type="match status" value="1"/>
</dbReference>
<dbReference type="GO" id="GO:0015108">
    <property type="term" value="F:chloride transmembrane transporter activity"/>
    <property type="evidence" value="ECO:0007669"/>
    <property type="project" value="InterPro"/>
</dbReference>
<dbReference type="InterPro" id="IPR050368">
    <property type="entry name" value="ClC-type_chloride_channel"/>
</dbReference>
<reference evidence="6 7" key="1">
    <citation type="submission" date="2017-01" db="EMBL/GenBank/DDBJ databases">
        <title>First insights into the biology of 'candidatus Vampirococcus archaeovorus'.</title>
        <authorList>
            <person name="Kizina J."/>
            <person name="Jordan S."/>
            <person name="Stueber K."/>
            <person name="Reinhardt R."/>
            <person name="Harder J."/>
        </authorList>
    </citation>
    <scope>NUCLEOTIDE SEQUENCE [LARGE SCALE GENOMIC DNA]</scope>
    <source>
        <strain evidence="6 7">LiM</strain>
    </source>
</reference>
<dbReference type="InterPro" id="IPR001807">
    <property type="entry name" value="ClC"/>
</dbReference>
<dbReference type="SUPFAM" id="SSF81340">
    <property type="entry name" value="Clc chloride channel"/>
    <property type="match status" value="1"/>
</dbReference>
<evidence type="ECO:0000256" key="5">
    <source>
        <dbReference type="SAM" id="Phobius"/>
    </source>
</evidence>
<dbReference type="PRINTS" id="PR00762">
    <property type="entry name" value="CLCHANNEL"/>
</dbReference>
<dbReference type="RefSeq" id="WP_128699203.1">
    <property type="nucleotide sequence ID" value="NZ_CP019384.1"/>
</dbReference>
<evidence type="ECO:0000313" key="7">
    <source>
        <dbReference type="Proteomes" id="UP000287243"/>
    </source>
</evidence>
<feature type="transmembrane region" description="Helical" evidence="5">
    <location>
        <begin position="261"/>
        <end position="283"/>
    </location>
</feature>
<feature type="transmembrane region" description="Helical" evidence="5">
    <location>
        <begin position="376"/>
        <end position="397"/>
    </location>
</feature>
<feature type="transmembrane region" description="Helical" evidence="5">
    <location>
        <begin position="147"/>
        <end position="171"/>
    </location>
</feature>
<organism evidence="6 7">
    <name type="scientific">Velamenicoccus archaeovorus</name>
    <dbReference type="NCBI Taxonomy" id="1930593"/>
    <lineage>
        <taxon>Bacteria</taxon>
        <taxon>Pseudomonadati</taxon>
        <taxon>Candidatus Omnitrophota</taxon>
        <taxon>Candidatus Velamenicoccus</taxon>
    </lineage>
</organism>
<dbReference type="PANTHER" id="PTHR43427">
    <property type="entry name" value="CHLORIDE CHANNEL PROTEIN CLC-E"/>
    <property type="match status" value="1"/>
</dbReference>
<dbReference type="EMBL" id="CP019384">
    <property type="protein sequence ID" value="QAT16564.1"/>
    <property type="molecule type" value="Genomic_DNA"/>
</dbReference>
<dbReference type="KEGG" id="vai:BU251_01880"/>
<dbReference type="AlphaFoldDB" id="A0A410P3I8"/>
<accession>A0A410P3I8</accession>
<feature type="transmembrane region" description="Helical" evidence="5">
    <location>
        <begin position="345"/>
        <end position="364"/>
    </location>
</feature>
<keyword evidence="2 5" id="KW-0812">Transmembrane</keyword>
<feature type="transmembrane region" description="Helical" evidence="5">
    <location>
        <begin position="219"/>
        <end position="241"/>
    </location>
</feature>
<sequence>MRSRISEETALVYTVIKWIVLAVSVGIIVGVSTAVFLHLLQASVAWMHERPHYFVLMPLAFFLSAFMIRMLAPDAEGHGTEKVIEAVHKHAGKIKASVVPVKLIATIMTIASGGSAGKEGPCAQIGAGLAAIFARLIRLDDYDRKKLVICGISAGFASVFGTPIAGAIFGVEVLFVGSILYDVILPSFVAGIVSFNVSSSLGVEYFHGALNFIPVFDKATFFQVVAAGIFFGLCSFFLVEVLNFGRRLAQRIDWWPPLKGLLGGAAMIVLALVFSGDYLGLGLYTIQGCLSGEHVPWYAFIVKAVATSVTLNFGGSGGIVTPLFFIGATAGDWFAHVFNLNVPMFAAIGLVSVLAGAANTPIAASIMAMELFDARLAPFAAVACVISFFITGHRSVYPSQILGMRKSRHLDVKLGEEIEDVKTVIGREEREIVKFLRRYAGFFKKKEGGPGKQ</sequence>
<dbReference type="Proteomes" id="UP000287243">
    <property type="component" value="Chromosome"/>
</dbReference>
<keyword evidence="3 5" id="KW-1133">Transmembrane helix</keyword>
<name>A0A410P3I8_VELA1</name>